<dbReference type="InterPro" id="IPR002298">
    <property type="entry name" value="DNA_polymerase_A"/>
</dbReference>
<comment type="caution">
    <text evidence="5">The sequence shown here is derived from an EMBL/GenBank/DDBJ whole genome shotgun (WGS) entry which is preliminary data.</text>
</comment>
<feature type="non-terminal residue" evidence="5">
    <location>
        <position position="1"/>
    </location>
</feature>
<gene>
    <name evidence="5" type="ORF">H9926_11370</name>
</gene>
<dbReference type="Gene3D" id="3.30.70.370">
    <property type="match status" value="2"/>
</dbReference>
<dbReference type="PANTHER" id="PTHR10133:SF27">
    <property type="entry name" value="DNA POLYMERASE NU"/>
    <property type="match status" value="1"/>
</dbReference>
<accession>A0A9D2QL02</accession>
<evidence type="ECO:0000313" key="5">
    <source>
        <dbReference type="EMBL" id="HJC88600.1"/>
    </source>
</evidence>
<evidence type="ECO:0000256" key="1">
    <source>
        <dbReference type="ARBA" id="ARBA00012417"/>
    </source>
</evidence>
<protein>
    <recommendedName>
        <fullName evidence="1">DNA-directed DNA polymerase</fullName>
        <ecNumber evidence="1">2.7.7.7</ecNumber>
    </recommendedName>
</protein>
<dbReference type="Pfam" id="PF00476">
    <property type="entry name" value="DNA_pol_A"/>
    <property type="match status" value="1"/>
</dbReference>
<keyword evidence="2" id="KW-0235">DNA replication</keyword>
<dbReference type="GO" id="GO:0006261">
    <property type="term" value="P:DNA-templated DNA replication"/>
    <property type="evidence" value="ECO:0007669"/>
    <property type="project" value="InterPro"/>
</dbReference>
<dbReference type="AlphaFoldDB" id="A0A9D2QL02"/>
<reference evidence="5" key="1">
    <citation type="journal article" date="2021" name="PeerJ">
        <title>Extensive microbial diversity within the chicken gut microbiome revealed by metagenomics and culture.</title>
        <authorList>
            <person name="Gilroy R."/>
            <person name="Ravi A."/>
            <person name="Getino M."/>
            <person name="Pursley I."/>
            <person name="Horton D.L."/>
            <person name="Alikhan N.F."/>
            <person name="Baker D."/>
            <person name="Gharbi K."/>
            <person name="Hall N."/>
            <person name="Watson M."/>
            <person name="Adriaenssens E.M."/>
            <person name="Foster-Nyarko E."/>
            <person name="Jarju S."/>
            <person name="Secka A."/>
            <person name="Antonio M."/>
            <person name="Oren A."/>
            <person name="Chaudhuri R.R."/>
            <person name="La Ragione R."/>
            <person name="Hildebrand F."/>
            <person name="Pallen M.J."/>
        </authorList>
    </citation>
    <scope>NUCLEOTIDE SEQUENCE</scope>
    <source>
        <strain evidence="5">ChiBcec1-1630</strain>
    </source>
</reference>
<dbReference type="InterPro" id="IPR001098">
    <property type="entry name" value="DNA-dir_DNA_pol_A_palm_dom"/>
</dbReference>
<dbReference type="EMBL" id="DWVS01000290">
    <property type="protein sequence ID" value="HJC88600.1"/>
    <property type="molecule type" value="Genomic_DNA"/>
</dbReference>
<dbReference type="InterPro" id="IPR043502">
    <property type="entry name" value="DNA/RNA_pol_sf"/>
</dbReference>
<reference evidence="5" key="2">
    <citation type="submission" date="2021-04" db="EMBL/GenBank/DDBJ databases">
        <authorList>
            <person name="Gilroy R."/>
        </authorList>
    </citation>
    <scope>NUCLEOTIDE SEQUENCE</scope>
    <source>
        <strain evidence="5">ChiBcec1-1630</strain>
    </source>
</reference>
<proteinExistence type="predicted"/>
<evidence type="ECO:0000259" key="4">
    <source>
        <dbReference type="SMART" id="SM00482"/>
    </source>
</evidence>
<dbReference type="GO" id="GO:0003677">
    <property type="term" value="F:DNA binding"/>
    <property type="evidence" value="ECO:0007669"/>
    <property type="project" value="InterPro"/>
</dbReference>
<evidence type="ECO:0000256" key="3">
    <source>
        <dbReference type="ARBA" id="ARBA00049244"/>
    </source>
</evidence>
<organism evidence="5 6">
    <name type="scientific">Candidatus Eisenbergiella intestinigallinarum</name>
    <dbReference type="NCBI Taxonomy" id="2838549"/>
    <lineage>
        <taxon>Bacteria</taxon>
        <taxon>Bacillati</taxon>
        <taxon>Bacillota</taxon>
        <taxon>Clostridia</taxon>
        <taxon>Lachnospirales</taxon>
        <taxon>Lachnospiraceae</taxon>
        <taxon>Eisenbergiella</taxon>
    </lineage>
</organism>
<feature type="domain" description="DNA-directed DNA polymerase family A palm" evidence="4">
    <location>
        <begin position="113"/>
        <end position="360"/>
    </location>
</feature>
<evidence type="ECO:0000256" key="2">
    <source>
        <dbReference type="ARBA" id="ARBA00022705"/>
    </source>
</evidence>
<dbReference type="Gene3D" id="1.10.150.20">
    <property type="entry name" value="5' to 3' exonuclease, C-terminal subdomain"/>
    <property type="match status" value="1"/>
</dbReference>
<name>A0A9D2QL02_9FIRM</name>
<comment type="catalytic activity">
    <reaction evidence="3">
        <text>DNA(n) + a 2'-deoxyribonucleoside 5'-triphosphate = DNA(n+1) + diphosphate</text>
        <dbReference type="Rhea" id="RHEA:22508"/>
        <dbReference type="Rhea" id="RHEA-COMP:17339"/>
        <dbReference type="Rhea" id="RHEA-COMP:17340"/>
        <dbReference type="ChEBI" id="CHEBI:33019"/>
        <dbReference type="ChEBI" id="CHEBI:61560"/>
        <dbReference type="ChEBI" id="CHEBI:173112"/>
        <dbReference type="EC" id="2.7.7.7"/>
    </reaction>
</comment>
<dbReference type="PANTHER" id="PTHR10133">
    <property type="entry name" value="DNA POLYMERASE I"/>
    <property type="match status" value="1"/>
</dbReference>
<evidence type="ECO:0000313" key="6">
    <source>
        <dbReference type="Proteomes" id="UP000823922"/>
    </source>
</evidence>
<dbReference type="EC" id="2.7.7.7" evidence="1"/>
<dbReference type="SUPFAM" id="SSF56672">
    <property type="entry name" value="DNA/RNA polymerases"/>
    <property type="match status" value="1"/>
</dbReference>
<dbReference type="GO" id="GO:0003887">
    <property type="term" value="F:DNA-directed DNA polymerase activity"/>
    <property type="evidence" value="ECO:0007669"/>
    <property type="project" value="UniProtKB-EC"/>
</dbReference>
<sequence length="396" mass="43841">LGKKDVAAMISDLDKNSCDQEALDMLKLRLQMAKSSVKKYQAAERCVCADGRARGLFQFYGANRTGRFSGRHIQLQNLPQNHISTLDEARELVKMGEIKMLESIYGNVPDILSQLIRTMLVPKEGCEFIVADFSAIEARVLAWLAGERWRLDAFRNGEDIYCASASQMFGVPVVKHGVNGELRQKGKVAELACGYQGGSGALISMGALSMGLKEEELPDIIEQWRAASPHIVQFWWDMEKAAVDTVKTHEEHAAGRIRFQYYSGTLWMALPGGRKLAYLKPKLQPNRFGRMSLTFEGVGNAAGSGGWSRQETYGGKLSENATQATARDILTEAMWRLEKAGFAIIAHVHDEVIIEASAGHHTVDEVCSIMAQNPDWCPDCPLAAAGYLAPDYYFKD</sequence>
<dbReference type="GO" id="GO:0006302">
    <property type="term" value="P:double-strand break repair"/>
    <property type="evidence" value="ECO:0007669"/>
    <property type="project" value="TreeGrafter"/>
</dbReference>
<dbReference type="Proteomes" id="UP000823922">
    <property type="component" value="Unassembled WGS sequence"/>
</dbReference>
<dbReference type="SMART" id="SM00482">
    <property type="entry name" value="POLAc"/>
    <property type="match status" value="1"/>
</dbReference>